<accession>F9S1C9</accession>
<gene>
    <name evidence="1" type="ORF">VII00023_00135</name>
</gene>
<dbReference type="AlphaFoldDB" id="F9S1C9"/>
<dbReference type="EMBL" id="AFWF01000104">
    <property type="protein sequence ID" value="EGU41968.1"/>
    <property type="molecule type" value="Genomic_DNA"/>
</dbReference>
<organism evidence="1 2">
    <name type="scientific">Vibrio ichthyoenteri ATCC 700023</name>
    <dbReference type="NCBI Taxonomy" id="870968"/>
    <lineage>
        <taxon>Bacteria</taxon>
        <taxon>Pseudomonadati</taxon>
        <taxon>Pseudomonadota</taxon>
        <taxon>Gammaproteobacteria</taxon>
        <taxon>Vibrionales</taxon>
        <taxon>Vibrionaceae</taxon>
        <taxon>Vibrio</taxon>
    </lineage>
</organism>
<reference evidence="1 2" key="1">
    <citation type="journal article" date="2012" name="Int. J. Syst. Evol. Microbiol.">
        <title>Vibrio caribbeanicus sp. nov., isolated from the marine sponge Scleritoderma cyanea.</title>
        <authorList>
            <person name="Hoffmann M."/>
            <person name="Monday S.R."/>
            <person name="Allard M.W."/>
            <person name="Strain E.A."/>
            <person name="Whittaker P."/>
            <person name="Naum M."/>
            <person name="McCarthy P.J."/>
            <person name="Lopez J.V."/>
            <person name="Fischer M."/>
            <person name="Brown E.W."/>
        </authorList>
    </citation>
    <scope>NUCLEOTIDE SEQUENCE [LARGE SCALE GENOMIC DNA]</scope>
    <source>
        <strain evidence="1 2">ATCC 700023</strain>
    </source>
</reference>
<dbReference type="Proteomes" id="UP000004605">
    <property type="component" value="Unassembled WGS sequence"/>
</dbReference>
<keyword evidence="2" id="KW-1185">Reference proteome</keyword>
<name>F9S1C9_9VIBR</name>
<proteinExistence type="predicted"/>
<evidence type="ECO:0000313" key="1">
    <source>
        <dbReference type="EMBL" id="EGU41968.1"/>
    </source>
</evidence>
<comment type="caution">
    <text evidence="1">The sequence shown here is derived from an EMBL/GenBank/DDBJ whole genome shotgun (WGS) entry which is preliminary data.</text>
</comment>
<sequence length="186" mass="20787">MNDLANALIAIGADQLDAINSDSTSWQSFCQNNEELFHRVQLAKPDQALTHHLLGILTKSHIEALSRVEQQRESVQAMDQAIQQHIGAQYGGRFQYQEGEQLLVVTHLWLYVQGYLGMDFSLANDHAQSSVQALVAAQGGDVQAMRSDLMASFYQGKAYANRKPNKRSMLGSLTLSFTDWLKSLFK</sequence>
<protein>
    <submittedName>
        <fullName evidence="1">Uncharacterized protein</fullName>
    </submittedName>
</protein>
<evidence type="ECO:0000313" key="2">
    <source>
        <dbReference type="Proteomes" id="UP000004605"/>
    </source>
</evidence>